<keyword evidence="2 5" id="KW-0235">DNA replication</keyword>
<evidence type="ECO:0000256" key="1">
    <source>
        <dbReference type="ARBA" id="ARBA00006184"/>
    </source>
</evidence>
<feature type="domain" description="Cdc6 C-terminal" evidence="7">
    <location>
        <begin position="387"/>
        <end position="470"/>
    </location>
</feature>
<geneLocation type="plasmid" evidence="8">
    <name>pHSAL2</name>
</geneLocation>
<dbReference type="Proteomes" id="UP000323075">
    <property type="component" value="Unassembled WGS sequence"/>
</dbReference>
<name>A0A4D6GWD4_HALS9</name>
<dbReference type="InterPro" id="IPR027417">
    <property type="entry name" value="P-loop_NTPase"/>
</dbReference>
<dbReference type="Proteomes" id="UP000296216">
    <property type="component" value="Plasmid pHSAL2"/>
</dbReference>
<comment type="function">
    <text evidence="5">Involved in regulation of DNA replication.</text>
</comment>
<dbReference type="InterPro" id="IPR014277">
    <property type="entry name" value="Orc1/Cdc6_arc"/>
</dbReference>
<dbReference type="Gene3D" id="3.40.50.300">
    <property type="entry name" value="P-loop containing nucleotide triphosphate hydrolases"/>
    <property type="match status" value="1"/>
</dbReference>
<dbReference type="InterPro" id="IPR036390">
    <property type="entry name" value="WH_DNA-bd_sf"/>
</dbReference>
<dbReference type="HAMAP" id="MF_01407">
    <property type="entry name" value="ORC1_type_DNA_replic_protein"/>
    <property type="match status" value="1"/>
</dbReference>
<reference evidence="8" key="3">
    <citation type="journal article" name="MicrobiologyOpen">
        <title>Whole-genome comparison between the type strain of Halobacterium salinarum (DSM 3754(T)) and the laboratory strains R1 and NRC-1.</title>
        <authorList>
            <person name="Pfeiffer F."/>
            <person name="Losensky G."/>
            <person name="Marchfelder A."/>
            <person name="Habermann B."/>
            <person name="Dyall-Smith M."/>
        </authorList>
    </citation>
    <scope>NUCLEOTIDE SEQUENCE</scope>
    <source>
        <strain evidence="8">91-R6</strain>
    </source>
</reference>
<feature type="region of interest" description="Disordered" evidence="6">
    <location>
        <begin position="1"/>
        <end position="64"/>
    </location>
</feature>
<keyword evidence="9" id="KW-0131">Cell cycle</keyword>
<dbReference type="InterPro" id="IPR050311">
    <property type="entry name" value="ORC1/CDC6"/>
</dbReference>
<dbReference type="PANTHER" id="PTHR10763:SF22">
    <property type="entry name" value="ORC1-TYPE DNA REPLICATION PROTEIN"/>
    <property type="match status" value="1"/>
</dbReference>
<evidence type="ECO:0000256" key="6">
    <source>
        <dbReference type="SAM" id="MobiDB-lite"/>
    </source>
</evidence>
<dbReference type="GO" id="GO:0016887">
    <property type="term" value="F:ATP hydrolysis activity"/>
    <property type="evidence" value="ECO:0007669"/>
    <property type="project" value="InterPro"/>
</dbReference>
<sequence length="498" mass="54385">MTQSREDNSPDQEEITDDSVMSNVDGESGTGSEAVTASDHGSAESVPDSDTEDGSSTSGLGGTIRDRVESQLNEDDSTTSVFANKDLVHPDTIIDADRIVGRDEQLDRIIELLLPAVKGGRQDNILQFGPSGTGKSLIINATAEEVATLCENRGVDFGVIRINCQRISSEDKAVYAMLEDVSEKTGTEVGIKKQGTATSDKYDHLYDIVNKHFEAILFILDEIDYLTGNNNDDEPDYSRLLYQLSRATAEGDIEGRSAVAALTNDTQLIQKLDGRTASSFNPDNVVFPDYDATQIRAILKHRKDAFRDGALSDDVIPLASAFAAQDEGDARKAIDLLRKAGEMADREGSGAVEERHVRSAQGKLDVDQAQKTINGLSAQKKYTLYAVASVAIHATRSLDSIPGPVAYDIYSYVTESIDADTKSDDSFRRYAKELASYNIVSKDRSGRGRGRGVHNEYAFAIDPETVKETIERDSRITEIEQDSLRLVVEAQLDEFNSS</sequence>
<evidence type="ECO:0000256" key="3">
    <source>
        <dbReference type="ARBA" id="ARBA00022741"/>
    </source>
</evidence>
<evidence type="ECO:0000313" key="10">
    <source>
        <dbReference type="Proteomes" id="UP000296216"/>
    </source>
</evidence>
<reference evidence="9 11" key="2">
    <citation type="submission" date="2019-07" db="EMBL/GenBank/DDBJ databases">
        <title>Genomic Encyclopedia of Archaeal and Bacterial Type Strains, Phase II (KMG-II): from individual species to whole genera.</title>
        <authorList>
            <person name="Goeker M."/>
        </authorList>
    </citation>
    <scope>NUCLEOTIDE SEQUENCE [LARGE SCALE GENOMIC DNA]</scope>
    <source>
        <strain evidence="9 11">DSM 3754</strain>
    </source>
</reference>
<dbReference type="GO" id="GO:0006260">
    <property type="term" value="P:DNA replication"/>
    <property type="evidence" value="ECO:0007669"/>
    <property type="project" value="UniProtKB-UniRule"/>
</dbReference>
<reference evidence="8 10" key="1">
    <citation type="journal article" date="2019" name="Microbiol. Resour. Announc.">
        <title>The Genome Sequence of the Halobacterium salinarum Type Strain Is Closely Related to That of Laboratory Strains NRC-1 and R1.</title>
        <authorList>
            <person name="Pfeiffer F."/>
            <person name="Marchfelder A."/>
            <person name="Habermann B."/>
            <person name="Dyall-Smith M.L."/>
        </authorList>
    </citation>
    <scope>NUCLEOTIDE SEQUENCE [LARGE SCALE GENOMIC DNA]</scope>
    <source>
        <strain evidence="8">91-R6</strain>
        <strain evidence="10">ATCC 33171 / DSM 3754 / JCM 8978 / NBRC 102687 / NCIMB 764 / 91-R6</strain>
        <plasmid evidence="10">phsal2</plasmid>
    </source>
</reference>
<dbReference type="Gene3D" id="1.10.10.10">
    <property type="entry name" value="Winged helix-like DNA-binding domain superfamily/Winged helix DNA-binding domain"/>
    <property type="match status" value="1"/>
</dbReference>
<dbReference type="SMART" id="SM01074">
    <property type="entry name" value="Cdc6_C"/>
    <property type="match status" value="1"/>
</dbReference>
<evidence type="ECO:0000313" key="9">
    <source>
        <dbReference type="EMBL" id="TYO73819.1"/>
    </source>
</evidence>
<dbReference type="Pfam" id="PF09079">
    <property type="entry name" value="WHD_Cdc6"/>
    <property type="match status" value="1"/>
</dbReference>
<protein>
    <recommendedName>
        <fullName evidence="5">ORC1-type DNA replication protein</fullName>
    </recommendedName>
</protein>
<accession>A0A4D6GWD4</accession>
<proteinExistence type="inferred from homology"/>
<evidence type="ECO:0000256" key="4">
    <source>
        <dbReference type="ARBA" id="ARBA00022840"/>
    </source>
</evidence>
<dbReference type="InterPro" id="IPR055237">
    <property type="entry name" value="Cdc6_lid"/>
</dbReference>
<dbReference type="InterPro" id="IPR015163">
    <property type="entry name" value="Cdc6_C"/>
</dbReference>
<evidence type="ECO:0000259" key="7">
    <source>
        <dbReference type="SMART" id="SM01074"/>
    </source>
</evidence>
<dbReference type="InterPro" id="IPR003959">
    <property type="entry name" value="ATPase_AAA_core"/>
</dbReference>
<gene>
    <name evidence="8" type="primary">orc15</name>
    <name evidence="9" type="ORF">APQ99_02357</name>
    <name evidence="8" type="ORF">HBSAL_13195</name>
</gene>
<dbReference type="Pfam" id="PF22703">
    <property type="entry name" value="Cdc6_lid"/>
    <property type="match status" value="1"/>
</dbReference>
<dbReference type="EMBL" id="CP038633">
    <property type="protein sequence ID" value="QCC46150.1"/>
    <property type="molecule type" value="Genomic_DNA"/>
</dbReference>
<feature type="binding site" evidence="5">
    <location>
        <begin position="133"/>
        <end position="137"/>
    </location>
    <ligand>
        <name>ATP</name>
        <dbReference type="ChEBI" id="CHEBI:30616"/>
    </ligand>
</feature>
<feature type="binding site" evidence="5">
    <location>
        <position position="302"/>
    </location>
    <ligand>
        <name>ATP</name>
        <dbReference type="ChEBI" id="CHEBI:30616"/>
    </ligand>
</feature>
<dbReference type="Gene3D" id="1.10.8.60">
    <property type="match status" value="1"/>
</dbReference>
<organism evidence="8 10">
    <name type="scientific">Halobacterium salinarum (strain ATCC 33171 / DSM 3754 / JCM 8978 / NBRC 102687 / NCIMB 764 / 91-R6)</name>
    <dbReference type="NCBI Taxonomy" id="2597657"/>
    <lineage>
        <taxon>Archaea</taxon>
        <taxon>Methanobacteriati</taxon>
        <taxon>Methanobacteriota</taxon>
        <taxon>Stenosarchaea group</taxon>
        <taxon>Halobacteria</taxon>
        <taxon>Halobacteriales</taxon>
        <taxon>Halobacteriaceae</taxon>
        <taxon>Halobacterium</taxon>
    </lineage>
</organism>
<comment type="similarity">
    <text evidence="1 5">Belongs to the CDC6/cdc18 family.</text>
</comment>
<dbReference type="FunFam" id="1.10.8.60:FF:000073">
    <property type="entry name" value="ORC1-type DNA replication protein"/>
    <property type="match status" value="1"/>
</dbReference>
<keyword evidence="3 5" id="KW-0547">Nucleotide-binding</keyword>
<evidence type="ECO:0000256" key="2">
    <source>
        <dbReference type="ARBA" id="ARBA00022705"/>
    </source>
</evidence>
<evidence type="ECO:0000313" key="8">
    <source>
        <dbReference type="EMBL" id="QCC46150.1"/>
    </source>
</evidence>
<dbReference type="GO" id="GO:0005524">
    <property type="term" value="F:ATP binding"/>
    <property type="evidence" value="ECO:0007669"/>
    <property type="project" value="UniProtKB-UniRule"/>
</dbReference>
<dbReference type="Pfam" id="PF00004">
    <property type="entry name" value="AAA"/>
    <property type="match status" value="1"/>
</dbReference>
<dbReference type="AlphaFoldDB" id="A0A4D6GWD4"/>
<feature type="binding site" evidence="5">
    <location>
        <position position="290"/>
    </location>
    <ligand>
        <name>ATP</name>
        <dbReference type="ChEBI" id="CHEBI:30616"/>
    </ligand>
</feature>
<dbReference type="GO" id="GO:0051301">
    <property type="term" value="P:cell division"/>
    <property type="evidence" value="ECO:0007669"/>
    <property type="project" value="UniProtKB-KW"/>
</dbReference>
<keyword evidence="4 5" id="KW-0067">ATP-binding</keyword>
<dbReference type="SUPFAM" id="SSF52540">
    <property type="entry name" value="P-loop containing nucleoside triphosphate hydrolases"/>
    <property type="match status" value="1"/>
</dbReference>
<keyword evidence="8" id="KW-0614">Plasmid</keyword>
<dbReference type="CDD" id="cd00009">
    <property type="entry name" value="AAA"/>
    <property type="match status" value="1"/>
</dbReference>
<geneLocation type="plasmid" evidence="10">
    <name>phsal2</name>
</geneLocation>
<dbReference type="NCBIfam" id="TIGR02928">
    <property type="entry name" value="orc1/cdc6 family replication initiation protein"/>
    <property type="match status" value="1"/>
</dbReference>
<evidence type="ECO:0000256" key="5">
    <source>
        <dbReference type="HAMAP-Rule" id="MF_01407"/>
    </source>
</evidence>
<dbReference type="GeneID" id="39856361"/>
<evidence type="ECO:0000313" key="11">
    <source>
        <dbReference type="Proteomes" id="UP000323075"/>
    </source>
</evidence>
<keyword evidence="9" id="KW-0132">Cell division</keyword>
<dbReference type="EMBL" id="VRYN01000016">
    <property type="protein sequence ID" value="TYO73819.1"/>
    <property type="molecule type" value="Genomic_DNA"/>
</dbReference>
<dbReference type="InterPro" id="IPR036388">
    <property type="entry name" value="WH-like_DNA-bd_sf"/>
</dbReference>
<dbReference type="RefSeq" id="WP_244289034.1">
    <property type="nucleotide sequence ID" value="NZ_VRYN01000016.1"/>
</dbReference>
<dbReference type="SUPFAM" id="SSF46785">
    <property type="entry name" value="Winged helix' DNA-binding domain"/>
    <property type="match status" value="1"/>
</dbReference>
<dbReference type="PANTHER" id="PTHR10763">
    <property type="entry name" value="CELL DIVISION CONTROL PROTEIN 6-RELATED"/>
    <property type="match status" value="1"/>
</dbReference>